<dbReference type="Proteomes" id="UP000697107">
    <property type="component" value="Unassembled WGS sequence"/>
</dbReference>
<sequence length="82" mass="9031">MARGSILVVSWSGMDPAISGSAPEDTRIRAVPDAHGLYMIPANGGTQLSESFTEMLHALSWQFRSVQLLNAREQYQIQVPPF</sequence>
<accession>A0A8T0YW53</accession>
<dbReference type="Proteomes" id="UP000735874">
    <property type="component" value="Unassembled WGS sequence"/>
</dbReference>
<evidence type="ECO:0000313" key="2">
    <source>
        <dbReference type="EMBL" id="KAG2976722.1"/>
    </source>
</evidence>
<dbReference type="EMBL" id="RCMG01000457">
    <property type="protein sequence ID" value="KAG2853892.1"/>
    <property type="molecule type" value="Genomic_DNA"/>
</dbReference>
<dbReference type="EMBL" id="RCML01000451">
    <property type="protein sequence ID" value="KAG2976722.1"/>
    <property type="molecule type" value="Genomic_DNA"/>
</dbReference>
<gene>
    <name evidence="1" type="ORF">PC113_g13792</name>
    <name evidence="2" type="ORF">PC118_g13276</name>
</gene>
<organism evidence="1 3">
    <name type="scientific">Phytophthora cactorum</name>
    <dbReference type="NCBI Taxonomy" id="29920"/>
    <lineage>
        <taxon>Eukaryota</taxon>
        <taxon>Sar</taxon>
        <taxon>Stramenopiles</taxon>
        <taxon>Oomycota</taxon>
        <taxon>Peronosporomycetes</taxon>
        <taxon>Peronosporales</taxon>
        <taxon>Peronosporaceae</taxon>
        <taxon>Phytophthora</taxon>
    </lineage>
</organism>
<protein>
    <submittedName>
        <fullName evidence="1">Uncharacterized protein</fullName>
    </submittedName>
</protein>
<evidence type="ECO:0000313" key="3">
    <source>
        <dbReference type="Proteomes" id="UP000735874"/>
    </source>
</evidence>
<evidence type="ECO:0000313" key="1">
    <source>
        <dbReference type="EMBL" id="KAG2853892.1"/>
    </source>
</evidence>
<dbReference type="AlphaFoldDB" id="A0A8T0YW53"/>
<comment type="caution">
    <text evidence="1">The sequence shown here is derived from an EMBL/GenBank/DDBJ whole genome shotgun (WGS) entry which is preliminary data.</text>
</comment>
<proteinExistence type="predicted"/>
<reference evidence="1" key="1">
    <citation type="submission" date="2018-10" db="EMBL/GenBank/DDBJ databases">
        <title>Effector identification in a new, highly contiguous assembly of the strawberry crown rot pathogen Phytophthora cactorum.</title>
        <authorList>
            <person name="Armitage A.D."/>
            <person name="Nellist C.F."/>
            <person name="Bates H."/>
            <person name="Vickerstaff R.J."/>
            <person name="Harrison R.J."/>
        </authorList>
    </citation>
    <scope>NUCLEOTIDE SEQUENCE</scope>
    <source>
        <strain evidence="1">15-7</strain>
        <strain evidence="2">P415</strain>
    </source>
</reference>
<name>A0A8T0YW53_9STRA</name>